<gene>
    <name evidence="2" type="ORF">OESDEN_13171</name>
</gene>
<name>A0A0B1SU76_OESDE</name>
<reference evidence="2 3" key="1">
    <citation type="submission" date="2014-03" db="EMBL/GenBank/DDBJ databases">
        <title>Draft genome of the hookworm Oesophagostomum dentatum.</title>
        <authorList>
            <person name="Mitreva M."/>
        </authorList>
    </citation>
    <scope>NUCLEOTIDE SEQUENCE [LARGE SCALE GENOMIC DNA]</scope>
    <source>
        <strain evidence="2 3">OD-Hann</strain>
    </source>
</reference>
<proteinExistence type="predicted"/>
<accession>A0A0B1SU76</accession>
<feature type="region of interest" description="Disordered" evidence="1">
    <location>
        <begin position="1"/>
        <end position="31"/>
    </location>
</feature>
<evidence type="ECO:0008006" key="4">
    <source>
        <dbReference type="Google" id="ProtNLM"/>
    </source>
</evidence>
<dbReference type="EMBL" id="KN558655">
    <property type="protein sequence ID" value="KHJ87062.1"/>
    <property type="molecule type" value="Genomic_DNA"/>
</dbReference>
<evidence type="ECO:0000256" key="1">
    <source>
        <dbReference type="SAM" id="MobiDB-lite"/>
    </source>
</evidence>
<sequence length="79" mass="8608">MKSAKKSSPLDTQRARGSTAAKARSVTSSRRLNLISTISPPDLYSLSRVRSVDLSRNFIKEWPKSGSANGNSSSVIERL</sequence>
<evidence type="ECO:0000313" key="2">
    <source>
        <dbReference type="EMBL" id="KHJ87062.1"/>
    </source>
</evidence>
<dbReference type="Proteomes" id="UP000053660">
    <property type="component" value="Unassembled WGS sequence"/>
</dbReference>
<dbReference type="AlphaFoldDB" id="A0A0B1SU76"/>
<evidence type="ECO:0000313" key="3">
    <source>
        <dbReference type="Proteomes" id="UP000053660"/>
    </source>
</evidence>
<keyword evidence="3" id="KW-1185">Reference proteome</keyword>
<protein>
    <recommendedName>
        <fullName evidence="4">Leucine Rich repeat-containing domain protein</fullName>
    </recommendedName>
</protein>
<organism evidence="2 3">
    <name type="scientific">Oesophagostomum dentatum</name>
    <name type="common">Nodular worm</name>
    <dbReference type="NCBI Taxonomy" id="61180"/>
    <lineage>
        <taxon>Eukaryota</taxon>
        <taxon>Metazoa</taxon>
        <taxon>Ecdysozoa</taxon>
        <taxon>Nematoda</taxon>
        <taxon>Chromadorea</taxon>
        <taxon>Rhabditida</taxon>
        <taxon>Rhabditina</taxon>
        <taxon>Rhabditomorpha</taxon>
        <taxon>Strongyloidea</taxon>
        <taxon>Strongylidae</taxon>
        <taxon>Oesophagostomum</taxon>
    </lineage>
</organism>